<feature type="region of interest" description="Disordered" evidence="1">
    <location>
        <begin position="605"/>
        <end position="627"/>
    </location>
</feature>
<dbReference type="InterPro" id="IPR021369">
    <property type="entry name" value="DUF2985"/>
</dbReference>
<dbReference type="InterPro" id="IPR006461">
    <property type="entry name" value="PLAC_motif_containing"/>
</dbReference>
<dbReference type="AlphaFoldDB" id="A0A8T2QP44"/>
<dbReference type="PANTHER" id="PTHR31045:SF30">
    <property type="entry name" value="PLAC8 FAMILY PROTEIN"/>
    <property type="match status" value="1"/>
</dbReference>
<dbReference type="Proteomes" id="UP000825935">
    <property type="component" value="Chromosome 33"/>
</dbReference>
<dbReference type="EMBL" id="CM035438">
    <property type="protein sequence ID" value="KAH7285401.1"/>
    <property type="molecule type" value="Genomic_DNA"/>
</dbReference>
<feature type="compositionally biased region" description="Basic and acidic residues" evidence="1">
    <location>
        <begin position="618"/>
        <end position="627"/>
    </location>
</feature>
<dbReference type="EMBL" id="CM035438">
    <property type="protein sequence ID" value="KAH7285398.1"/>
    <property type="molecule type" value="Genomic_DNA"/>
</dbReference>
<dbReference type="NCBIfam" id="TIGR01571">
    <property type="entry name" value="A_thal_Cys_rich"/>
    <property type="match status" value="1"/>
</dbReference>
<comment type="caution">
    <text evidence="3">The sequence shown here is derived from an EMBL/GenBank/DDBJ whole genome shotgun (WGS) entry which is preliminary data.</text>
</comment>
<name>A0A8T2QP44_CERRI</name>
<dbReference type="OMA" id="DENENMF"/>
<dbReference type="EMBL" id="CM035438">
    <property type="protein sequence ID" value="KAH7285399.1"/>
    <property type="molecule type" value="Genomic_DNA"/>
</dbReference>
<feature type="transmembrane region" description="Helical" evidence="2">
    <location>
        <begin position="254"/>
        <end position="276"/>
    </location>
</feature>
<feature type="transmembrane region" description="Helical" evidence="2">
    <location>
        <begin position="126"/>
        <end position="150"/>
    </location>
</feature>
<dbReference type="GO" id="GO:0051762">
    <property type="term" value="P:sesquiterpene biosynthetic process"/>
    <property type="evidence" value="ECO:0007669"/>
    <property type="project" value="TreeGrafter"/>
</dbReference>
<proteinExistence type="predicted"/>
<evidence type="ECO:0000313" key="4">
    <source>
        <dbReference type="Proteomes" id="UP000825935"/>
    </source>
</evidence>
<sequence length="627" mass="70513">MPFEKEYFPVYVQADKDFKDEAEADEVASTSPSEPFEKISPPIMSRKSTQVVMSSPGSSWWQHKLLSPPQAFHILKQSKEELSLLTPSTLPEAVGLEGFNLPLLGQVKWEELKICAKDWLKNPKNLALCLWGSAVGISGAILFLVMVGLLDGQLHSKQERDTWFEINNQILNALFTMMCLYLHPQRCLHLVMLLRWHPQDITMLRQIYCKNGTYKPHEWVHMMVVVMLLHINCFAQYALCSLNWAFKRSERPPIGVGLCLAVAIGAPAAAGIYRILSPLSKDFYVDEDNEAQVNAEMLVHQIELGRTPSLRIGRAPHICCGSPAFAYRDGALVDEPLWKGGLFDCSQDPSVTILSTLCTFCVFGWNMERLGFGNRYVHVVTFILLCTAPFWILNLAAINIDDVRIRKGLGVSGILLSIFGLLYGGFWRMQLRRTYKLPQNKFCFSQPVLTDCVQWLFCPLCSLCQEVRTSEYYRIRDHTFYERRALSEASPFTPCSNGRSSRILKFGPEASSPVPYRNYSPSAFSLSLDSGTEHTSNNELNGDGLSRFSDSVKNSSLSVPAEQVMIDRKQNHHVIEEQSSPAIDLQNYSDGASLVTSAKSYKSCHQHTSSPGAASVDHVLHDRSNRL</sequence>
<keyword evidence="2" id="KW-0472">Membrane</keyword>
<protein>
    <recommendedName>
        <fullName evidence="5">PLAC8 family protein</fullName>
    </recommendedName>
</protein>
<feature type="transmembrane region" description="Helical" evidence="2">
    <location>
        <begin position="376"/>
        <end position="397"/>
    </location>
</feature>
<dbReference type="Pfam" id="PF04749">
    <property type="entry name" value="PLAC8"/>
    <property type="match status" value="1"/>
</dbReference>
<dbReference type="Pfam" id="PF11204">
    <property type="entry name" value="DUF2985"/>
    <property type="match status" value="1"/>
</dbReference>
<evidence type="ECO:0008006" key="5">
    <source>
        <dbReference type="Google" id="ProtNLM"/>
    </source>
</evidence>
<dbReference type="OrthoDB" id="6407410at2759"/>
<feature type="region of interest" description="Disordered" evidence="1">
    <location>
        <begin position="21"/>
        <end position="40"/>
    </location>
</feature>
<organism evidence="3 4">
    <name type="scientific">Ceratopteris richardii</name>
    <name type="common">Triangle waterfern</name>
    <dbReference type="NCBI Taxonomy" id="49495"/>
    <lineage>
        <taxon>Eukaryota</taxon>
        <taxon>Viridiplantae</taxon>
        <taxon>Streptophyta</taxon>
        <taxon>Embryophyta</taxon>
        <taxon>Tracheophyta</taxon>
        <taxon>Polypodiopsida</taxon>
        <taxon>Polypodiidae</taxon>
        <taxon>Polypodiales</taxon>
        <taxon>Pteridineae</taxon>
        <taxon>Pteridaceae</taxon>
        <taxon>Parkerioideae</taxon>
        <taxon>Ceratopteris</taxon>
    </lineage>
</organism>
<reference evidence="3" key="1">
    <citation type="submission" date="2021-08" db="EMBL/GenBank/DDBJ databases">
        <title>WGS assembly of Ceratopteris richardii.</title>
        <authorList>
            <person name="Marchant D.B."/>
            <person name="Chen G."/>
            <person name="Jenkins J."/>
            <person name="Shu S."/>
            <person name="Leebens-Mack J."/>
            <person name="Grimwood J."/>
            <person name="Schmutz J."/>
            <person name="Soltis P."/>
            <person name="Soltis D."/>
            <person name="Chen Z.-H."/>
        </authorList>
    </citation>
    <scope>NUCLEOTIDE SEQUENCE</scope>
    <source>
        <strain evidence="3">Whitten #5841</strain>
        <tissue evidence="3">Leaf</tissue>
    </source>
</reference>
<dbReference type="PANTHER" id="PTHR31045">
    <property type="entry name" value="PLAC8 FAMILY PROTEIN-RELATED"/>
    <property type="match status" value="1"/>
</dbReference>
<dbReference type="EMBL" id="CM035438">
    <property type="protein sequence ID" value="KAH7285400.1"/>
    <property type="molecule type" value="Genomic_DNA"/>
</dbReference>
<feature type="transmembrane region" description="Helical" evidence="2">
    <location>
        <begin position="409"/>
        <end position="427"/>
    </location>
</feature>
<dbReference type="GO" id="GO:0009975">
    <property type="term" value="F:cyclase activity"/>
    <property type="evidence" value="ECO:0007669"/>
    <property type="project" value="TreeGrafter"/>
</dbReference>
<accession>A0A8T2QP44</accession>
<keyword evidence="2" id="KW-0812">Transmembrane</keyword>
<feature type="transmembrane region" description="Helical" evidence="2">
    <location>
        <begin position="219"/>
        <end position="239"/>
    </location>
</feature>
<gene>
    <name evidence="3" type="ORF">KP509_33G026600</name>
</gene>
<evidence type="ECO:0000313" key="3">
    <source>
        <dbReference type="EMBL" id="KAH7285398.1"/>
    </source>
</evidence>
<evidence type="ECO:0000256" key="1">
    <source>
        <dbReference type="SAM" id="MobiDB-lite"/>
    </source>
</evidence>
<dbReference type="EMBL" id="CM035438">
    <property type="protein sequence ID" value="KAH7285402.1"/>
    <property type="molecule type" value="Genomic_DNA"/>
</dbReference>
<keyword evidence="4" id="KW-1185">Reference proteome</keyword>
<evidence type="ECO:0000256" key="2">
    <source>
        <dbReference type="SAM" id="Phobius"/>
    </source>
</evidence>
<keyword evidence="2" id="KW-1133">Transmembrane helix</keyword>